<keyword evidence="16 17" id="KW-0539">Nucleus</keyword>
<dbReference type="Proteomes" id="UP000186922">
    <property type="component" value="Unassembled WGS sequence"/>
</dbReference>
<keyword evidence="5 17" id="KW-0479">Metal-binding</keyword>
<dbReference type="InterPro" id="IPR033315">
    <property type="entry name" value="Fan1-like"/>
</dbReference>
<gene>
    <name evidence="19" type="primary">RvY_03947-1</name>
    <name evidence="19" type="synonym">RvY_03947.1</name>
    <name evidence="19" type="ORF">RvY_03947</name>
</gene>
<dbReference type="FunFam" id="3.40.1350.10:FF:000004">
    <property type="entry name" value="Fanconi-associated nuclease"/>
    <property type="match status" value="1"/>
</dbReference>
<dbReference type="InterPro" id="IPR011856">
    <property type="entry name" value="tRNA_endonuc-like_dom_sf"/>
</dbReference>
<evidence type="ECO:0000256" key="11">
    <source>
        <dbReference type="ARBA" id="ARBA00022839"/>
    </source>
</evidence>
<dbReference type="GO" id="GO:0008270">
    <property type="term" value="F:zinc ion binding"/>
    <property type="evidence" value="ECO:0007669"/>
    <property type="project" value="UniProtKB-KW"/>
</dbReference>
<keyword evidence="8" id="KW-0863">Zinc-finger</keyword>
<keyword evidence="7 17" id="KW-0227">DNA damage</keyword>
<keyword evidence="11" id="KW-0269">Exonuclease</keyword>
<keyword evidence="10" id="KW-0862">Zinc</keyword>
<comment type="similarity">
    <text evidence="3 17">Belongs to the FAN1 family.</text>
</comment>
<sequence>MGDIGIIEIDASWEGQATVDDLSDDPAIKLPYYLENFVWIIRNTLKDSSFQHIFEGDPVFSSTVQTFEQLDTSLQRLYVRLFLRKHAWIRRERMRYETEFGGTEALNGLLKSLVEAGFLERNLPRTSLDQLLGMLSLAQLKDLSKSFKVGTSVSSREEIVKLLMKKVKEQRTPFGVPLREIIHRKAAEMLTNIHRVEPKRRQVFLHFLSLFQATAGFSTIIGQNPIFGLLQLHIDNLTFPTFKVHFDDKLFPSLDAFLAFEAAREALDEAFTSFERSRYEKGKVLYYKTLPVWEKLVDDEKLTKEMSALPPYKRRFSAGYHYTKVLEIGLECLERLGDKSDALNGYMQLLDQEVYVPHHRGKWYNRVTILLLRLDKRPDASAKMLLKGIRDPCLRPYQRLELCDRLRRSVKQLSAATRKEVDKCKEATMSVKRGATVQICGRLCPTEKMGKGKTTFLSHEVDVLAASVEELALENYRKHDFPEGVHDEGTLFRCLYGIFFWDVIYCESVPNVFRSNFQAAPLDLACSSFFNSREAVIKSRLKEISELTIEKLANLAKETWEAHTNKYTVLINWDRFKSVEHLVGFVQCFSPKQLEKLMERYATDYGSVRSGFPDLTVWNPQSRKIKVIEVKGPNDQLSHKQRIWIDFLMDLGIDVEVCHVVATGSKKLKRSLSTNSYDQ</sequence>
<evidence type="ECO:0000256" key="12">
    <source>
        <dbReference type="ARBA" id="ARBA00022842"/>
    </source>
</evidence>
<comment type="subcellular location">
    <subcellularLocation>
        <location evidence="2 17">Nucleus</location>
    </subcellularLocation>
</comment>
<keyword evidence="20" id="KW-1185">Reference proteome</keyword>
<dbReference type="InterPro" id="IPR014883">
    <property type="entry name" value="VRR_NUC"/>
</dbReference>
<evidence type="ECO:0000256" key="3">
    <source>
        <dbReference type="ARBA" id="ARBA00005533"/>
    </source>
</evidence>
<evidence type="ECO:0000256" key="5">
    <source>
        <dbReference type="ARBA" id="ARBA00022723"/>
    </source>
</evidence>
<keyword evidence="14 17" id="KW-0234">DNA repair</keyword>
<evidence type="ECO:0000256" key="6">
    <source>
        <dbReference type="ARBA" id="ARBA00022759"/>
    </source>
</evidence>
<name>A0A1D1UQM7_RAMVA</name>
<comment type="function">
    <text evidence="17">Nuclease required for the repair of DNA interstrand cross-links (ICL). Acts as a 5'-3' exonuclease that anchors at a cut end of DNA and cleaves DNA successively at every third nucleotide, allowing to excise an ICL from one strand through flanking incisions.</text>
</comment>
<dbReference type="EMBL" id="BDGG01000002">
    <property type="protein sequence ID" value="GAU91751.1"/>
    <property type="molecule type" value="Genomic_DNA"/>
</dbReference>
<evidence type="ECO:0000256" key="2">
    <source>
        <dbReference type="ARBA" id="ARBA00004123"/>
    </source>
</evidence>
<dbReference type="Gene3D" id="3.40.1350.10">
    <property type="match status" value="1"/>
</dbReference>
<dbReference type="PANTHER" id="PTHR15749:SF4">
    <property type="entry name" value="FANCONI-ASSOCIATED NUCLEASE 1"/>
    <property type="match status" value="1"/>
</dbReference>
<dbReference type="GO" id="GO:0005634">
    <property type="term" value="C:nucleus"/>
    <property type="evidence" value="ECO:0007669"/>
    <property type="project" value="UniProtKB-SubCell"/>
</dbReference>
<keyword evidence="13" id="KW-0175">Coiled coil</keyword>
<keyword evidence="6" id="KW-0255">Endonuclease</keyword>
<evidence type="ECO:0000256" key="16">
    <source>
        <dbReference type="ARBA" id="ARBA00023242"/>
    </source>
</evidence>
<evidence type="ECO:0000259" key="18">
    <source>
        <dbReference type="SMART" id="SM00990"/>
    </source>
</evidence>
<dbReference type="SMART" id="SM00990">
    <property type="entry name" value="VRR_NUC"/>
    <property type="match status" value="1"/>
</dbReference>
<evidence type="ECO:0000313" key="19">
    <source>
        <dbReference type="EMBL" id="GAU91751.1"/>
    </source>
</evidence>
<evidence type="ECO:0000313" key="20">
    <source>
        <dbReference type="Proteomes" id="UP000186922"/>
    </source>
</evidence>
<dbReference type="STRING" id="947166.A0A1D1UQM7"/>
<dbReference type="GO" id="GO:0070336">
    <property type="term" value="F:flap-structured DNA binding"/>
    <property type="evidence" value="ECO:0007669"/>
    <property type="project" value="TreeGrafter"/>
</dbReference>
<comment type="catalytic activity">
    <reaction evidence="1 17">
        <text>Hydrolytically removes 5'-nucleotides successively from the 3'-hydroxy termini of 3'-hydroxy-terminated oligonucleotides.</text>
        <dbReference type="EC" id="3.1.4.1"/>
    </reaction>
</comment>
<evidence type="ECO:0000256" key="8">
    <source>
        <dbReference type="ARBA" id="ARBA00022771"/>
    </source>
</evidence>
<dbReference type="GO" id="GO:0004528">
    <property type="term" value="F:phosphodiesterase I activity"/>
    <property type="evidence" value="ECO:0007669"/>
    <property type="project" value="UniProtKB-EC"/>
</dbReference>
<evidence type="ECO:0000256" key="14">
    <source>
        <dbReference type="ARBA" id="ARBA00023204"/>
    </source>
</evidence>
<evidence type="ECO:0000256" key="15">
    <source>
        <dbReference type="ARBA" id="ARBA00023211"/>
    </source>
</evidence>
<dbReference type="Pfam" id="PF21170">
    <property type="entry name" value="FAN1_TPR"/>
    <property type="match status" value="1"/>
</dbReference>
<dbReference type="EC" id="3.1.4.1" evidence="17"/>
<dbReference type="AlphaFoldDB" id="A0A1D1UQM7"/>
<protein>
    <recommendedName>
        <fullName evidence="17">Fanconi-associated nuclease</fullName>
        <ecNumber evidence="17">3.1.4.1</ecNumber>
    </recommendedName>
</protein>
<proteinExistence type="inferred from homology"/>
<keyword evidence="9 17" id="KW-0378">Hydrolase</keyword>
<dbReference type="PANTHER" id="PTHR15749">
    <property type="entry name" value="FANCONI-ASSOCIATED NUCLEASE 1"/>
    <property type="match status" value="1"/>
</dbReference>
<dbReference type="GO" id="GO:0017108">
    <property type="term" value="F:5'-flap endonuclease activity"/>
    <property type="evidence" value="ECO:0007669"/>
    <property type="project" value="TreeGrafter"/>
</dbReference>
<comment type="caution">
    <text evidence="19">The sequence shown here is derived from an EMBL/GenBank/DDBJ whole genome shotgun (WGS) entry which is preliminary data.</text>
</comment>
<feature type="domain" description="VRR-NUC" evidence="18">
    <location>
        <begin position="547"/>
        <end position="662"/>
    </location>
</feature>
<keyword evidence="12 17" id="KW-0460">Magnesium</keyword>
<keyword evidence="15 17" id="KW-0464">Manganese</keyword>
<dbReference type="InterPro" id="IPR049126">
    <property type="entry name" value="FAN1-like_TPR"/>
</dbReference>
<evidence type="ECO:0000256" key="1">
    <source>
        <dbReference type="ARBA" id="ARBA00000983"/>
    </source>
</evidence>
<dbReference type="GO" id="GO:0036297">
    <property type="term" value="P:interstrand cross-link repair"/>
    <property type="evidence" value="ECO:0007669"/>
    <property type="project" value="InterPro"/>
</dbReference>
<evidence type="ECO:0000256" key="9">
    <source>
        <dbReference type="ARBA" id="ARBA00022801"/>
    </source>
</evidence>
<evidence type="ECO:0000256" key="17">
    <source>
        <dbReference type="RuleBase" id="RU365033"/>
    </source>
</evidence>
<dbReference type="InterPro" id="IPR049132">
    <property type="entry name" value="FAN1-like_euk"/>
</dbReference>
<evidence type="ECO:0000256" key="13">
    <source>
        <dbReference type="ARBA" id="ARBA00023054"/>
    </source>
</evidence>
<dbReference type="GO" id="GO:0008409">
    <property type="term" value="F:5'-3' exonuclease activity"/>
    <property type="evidence" value="ECO:0007669"/>
    <property type="project" value="TreeGrafter"/>
</dbReference>
<dbReference type="CDD" id="cd22326">
    <property type="entry name" value="FAN1-like"/>
    <property type="match status" value="1"/>
</dbReference>
<evidence type="ECO:0000256" key="7">
    <source>
        <dbReference type="ARBA" id="ARBA00022763"/>
    </source>
</evidence>
<comment type="cofactor">
    <cofactor evidence="17">
        <name>Mg(2+)</name>
        <dbReference type="ChEBI" id="CHEBI:18420"/>
    </cofactor>
    <cofactor evidence="17">
        <name>Mn(2+)</name>
        <dbReference type="ChEBI" id="CHEBI:29035"/>
    </cofactor>
</comment>
<organism evidence="19 20">
    <name type="scientific">Ramazzottius varieornatus</name>
    <name type="common">Water bear</name>
    <name type="synonym">Tardigrade</name>
    <dbReference type="NCBI Taxonomy" id="947166"/>
    <lineage>
        <taxon>Eukaryota</taxon>
        <taxon>Metazoa</taxon>
        <taxon>Ecdysozoa</taxon>
        <taxon>Tardigrada</taxon>
        <taxon>Eutardigrada</taxon>
        <taxon>Parachela</taxon>
        <taxon>Hypsibioidea</taxon>
        <taxon>Ramazzottiidae</taxon>
        <taxon>Ramazzottius</taxon>
    </lineage>
</organism>
<dbReference type="OrthoDB" id="76364at2759"/>
<reference evidence="19 20" key="1">
    <citation type="journal article" date="2016" name="Nat. Commun.">
        <title>Extremotolerant tardigrade genome and improved radiotolerance of human cultured cells by tardigrade-unique protein.</title>
        <authorList>
            <person name="Hashimoto T."/>
            <person name="Horikawa D.D."/>
            <person name="Saito Y."/>
            <person name="Kuwahara H."/>
            <person name="Kozuka-Hata H."/>
            <person name="Shin-I T."/>
            <person name="Minakuchi Y."/>
            <person name="Ohishi K."/>
            <person name="Motoyama A."/>
            <person name="Aizu T."/>
            <person name="Enomoto A."/>
            <person name="Kondo K."/>
            <person name="Tanaka S."/>
            <person name="Hara Y."/>
            <person name="Koshikawa S."/>
            <person name="Sagara H."/>
            <person name="Miura T."/>
            <person name="Yokobori S."/>
            <person name="Miyagawa K."/>
            <person name="Suzuki Y."/>
            <person name="Kubo T."/>
            <person name="Oyama M."/>
            <person name="Kohara Y."/>
            <person name="Fujiyama A."/>
            <person name="Arakawa K."/>
            <person name="Katayama T."/>
            <person name="Toyoda A."/>
            <person name="Kunieda T."/>
        </authorList>
    </citation>
    <scope>NUCLEOTIDE SEQUENCE [LARGE SCALE GENOMIC DNA]</scope>
    <source>
        <strain evidence="19 20">YOKOZUNA-1</strain>
    </source>
</reference>
<keyword evidence="4 17" id="KW-0540">Nuclease</keyword>
<evidence type="ECO:0000256" key="10">
    <source>
        <dbReference type="ARBA" id="ARBA00022833"/>
    </source>
</evidence>
<dbReference type="Pfam" id="PF08774">
    <property type="entry name" value="VRR_NUC"/>
    <property type="match status" value="1"/>
</dbReference>
<evidence type="ECO:0000256" key="4">
    <source>
        <dbReference type="ARBA" id="ARBA00022722"/>
    </source>
</evidence>
<accession>A0A1D1UQM7</accession>